<evidence type="ECO:0000313" key="2">
    <source>
        <dbReference type="Proteomes" id="UP000724584"/>
    </source>
</evidence>
<keyword evidence="2" id="KW-1185">Reference proteome</keyword>
<evidence type="ECO:0000313" key="1">
    <source>
        <dbReference type="EMBL" id="KAH6651188.1"/>
    </source>
</evidence>
<protein>
    <submittedName>
        <fullName evidence="1">Uncharacterized protein</fullName>
    </submittedName>
</protein>
<comment type="caution">
    <text evidence="1">The sequence shown here is derived from an EMBL/GenBank/DDBJ whole genome shotgun (WGS) entry which is preliminary data.</text>
</comment>
<dbReference type="Proteomes" id="UP000724584">
    <property type="component" value="Unassembled WGS sequence"/>
</dbReference>
<dbReference type="EMBL" id="JAGIZQ010000001">
    <property type="protein sequence ID" value="KAH6651188.1"/>
    <property type="molecule type" value="Genomic_DNA"/>
</dbReference>
<name>A0ACB7PT24_9PEZI</name>
<reference evidence="1 2" key="1">
    <citation type="journal article" date="2021" name="Nat. Commun.">
        <title>Genetic determinants of endophytism in the Arabidopsis root mycobiome.</title>
        <authorList>
            <person name="Mesny F."/>
            <person name="Miyauchi S."/>
            <person name="Thiergart T."/>
            <person name="Pickel B."/>
            <person name="Atanasova L."/>
            <person name="Karlsson M."/>
            <person name="Huettel B."/>
            <person name="Barry K.W."/>
            <person name="Haridas S."/>
            <person name="Chen C."/>
            <person name="Bauer D."/>
            <person name="Andreopoulos W."/>
            <person name="Pangilinan J."/>
            <person name="LaButti K."/>
            <person name="Riley R."/>
            <person name="Lipzen A."/>
            <person name="Clum A."/>
            <person name="Drula E."/>
            <person name="Henrissat B."/>
            <person name="Kohler A."/>
            <person name="Grigoriev I.V."/>
            <person name="Martin F.M."/>
            <person name="Hacquard S."/>
        </authorList>
    </citation>
    <scope>NUCLEOTIDE SEQUENCE [LARGE SCALE GENOMIC DNA]</scope>
    <source>
        <strain evidence="1 2">MPI-SDFR-AT-0079</strain>
    </source>
</reference>
<sequence length="226" mass="24598">MCDGQGRGGPRRDDATLSGSPGLGRDSGSFRQGTPPRDQPQFRKGTMDTDGMPCFGTARLVHGVAVLAARGDAVSSLDPCVSICASSPTSMRAAVRFILAWDGWMGYLWDGERFIAVRHVRIALSSIRHRVTPSWTAIWANRPFCAKVSRLDCESLGCGVPFIGPCSLGWFPKGRDYANATDVVSTTQNRPPYSVHRITRYNSTAPLPKPFLISLCRCPLEGFFAS</sequence>
<proteinExistence type="predicted"/>
<gene>
    <name evidence="1" type="ORF">F5144DRAFT_79512</name>
</gene>
<organism evidence="1 2">
    <name type="scientific">Chaetomium tenue</name>
    <dbReference type="NCBI Taxonomy" id="1854479"/>
    <lineage>
        <taxon>Eukaryota</taxon>
        <taxon>Fungi</taxon>
        <taxon>Dikarya</taxon>
        <taxon>Ascomycota</taxon>
        <taxon>Pezizomycotina</taxon>
        <taxon>Sordariomycetes</taxon>
        <taxon>Sordariomycetidae</taxon>
        <taxon>Sordariales</taxon>
        <taxon>Chaetomiaceae</taxon>
        <taxon>Chaetomium</taxon>
    </lineage>
</organism>
<accession>A0ACB7PT24</accession>